<dbReference type="InterPro" id="IPR001584">
    <property type="entry name" value="Integrase_cat-core"/>
</dbReference>
<dbReference type="InterPro" id="IPR016197">
    <property type="entry name" value="Chromo-like_dom_sf"/>
</dbReference>
<gene>
    <name evidence="4" type="ORF">OXX778_LOCUS14294</name>
</gene>
<dbReference type="FunFam" id="3.30.70.270:FF:000003">
    <property type="entry name" value="Transposon Ty3-G Gag-Pol polyprotein"/>
    <property type="match status" value="1"/>
</dbReference>
<dbReference type="SUPFAM" id="SSF56672">
    <property type="entry name" value="DNA/RNA polymerases"/>
    <property type="match status" value="1"/>
</dbReference>
<dbReference type="SUPFAM" id="SSF53098">
    <property type="entry name" value="Ribonuclease H-like"/>
    <property type="match status" value="2"/>
</dbReference>
<dbReference type="InterPro" id="IPR043502">
    <property type="entry name" value="DNA/RNA_pol_sf"/>
</dbReference>
<dbReference type="Pfam" id="PF00385">
    <property type="entry name" value="Chromo"/>
    <property type="match status" value="1"/>
</dbReference>
<dbReference type="InterPro" id="IPR012337">
    <property type="entry name" value="RNaseH-like_sf"/>
</dbReference>
<dbReference type="Pfam" id="PF17921">
    <property type="entry name" value="Integrase_H2C2"/>
    <property type="match status" value="1"/>
</dbReference>
<dbReference type="EMBL" id="CAJNOC010002914">
    <property type="protein sequence ID" value="CAF0957951.1"/>
    <property type="molecule type" value="Genomic_DNA"/>
</dbReference>
<dbReference type="PROSITE" id="PS50994">
    <property type="entry name" value="INTEGRASE"/>
    <property type="match status" value="1"/>
</dbReference>
<dbReference type="GO" id="GO:0003676">
    <property type="term" value="F:nucleic acid binding"/>
    <property type="evidence" value="ECO:0007669"/>
    <property type="project" value="InterPro"/>
</dbReference>
<dbReference type="GO" id="GO:0003824">
    <property type="term" value="F:catalytic activity"/>
    <property type="evidence" value="ECO:0007669"/>
    <property type="project" value="UniProtKB-KW"/>
</dbReference>
<dbReference type="PANTHER" id="PTHR37984">
    <property type="entry name" value="PROTEIN CBG26694"/>
    <property type="match status" value="1"/>
</dbReference>
<dbReference type="Gene3D" id="3.30.70.270">
    <property type="match status" value="2"/>
</dbReference>
<dbReference type="InterPro" id="IPR036397">
    <property type="entry name" value="RNaseH_sf"/>
</dbReference>
<evidence type="ECO:0008006" key="6">
    <source>
        <dbReference type="Google" id="ProtNLM"/>
    </source>
</evidence>
<reference evidence="4" key="1">
    <citation type="submission" date="2021-02" db="EMBL/GenBank/DDBJ databases">
        <authorList>
            <person name="Nowell W R."/>
        </authorList>
    </citation>
    <scope>NUCLEOTIDE SEQUENCE</scope>
    <source>
        <strain evidence="4">Ploen Becks lab</strain>
    </source>
</reference>
<evidence type="ECO:0000313" key="4">
    <source>
        <dbReference type="EMBL" id="CAF0957951.1"/>
    </source>
</evidence>
<organism evidence="4 5">
    <name type="scientific">Brachionus calyciflorus</name>
    <dbReference type="NCBI Taxonomy" id="104777"/>
    <lineage>
        <taxon>Eukaryota</taxon>
        <taxon>Metazoa</taxon>
        <taxon>Spiralia</taxon>
        <taxon>Gnathifera</taxon>
        <taxon>Rotifera</taxon>
        <taxon>Eurotatoria</taxon>
        <taxon>Monogononta</taxon>
        <taxon>Pseudotrocha</taxon>
        <taxon>Ploima</taxon>
        <taxon>Brachionidae</taxon>
        <taxon>Brachionus</taxon>
    </lineage>
</organism>
<dbReference type="SUPFAM" id="SSF54160">
    <property type="entry name" value="Chromo domain-like"/>
    <property type="match status" value="1"/>
</dbReference>
<keyword evidence="5" id="KW-1185">Reference proteome</keyword>
<dbReference type="GO" id="GO:0015074">
    <property type="term" value="P:DNA integration"/>
    <property type="evidence" value="ECO:0007669"/>
    <property type="project" value="InterPro"/>
</dbReference>
<dbReference type="Gene3D" id="3.30.420.10">
    <property type="entry name" value="Ribonuclease H-like superfamily/Ribonuclease H"/>
    <property type="match status" value="2"/>
</dbReference>
<dbReference type="InterPro" id="IPR000953">
    <property type="entry name" value="Chromo/chromo_shadow_dom"/>
</dbReference>
<dbReference type="CDD" id="cd09274">
    <property type="entry name" value="RNase_HI_RT_Ty3"/>
    <property type="match status" value="1"/>
</dbReference>
<dbReference type="InterPro" id="IPR023780">
    <property type="entry name" value="Chromo_domain"/>
</dbReference>
<evidence type="ECO:0000259" key="2">
    <source>
        <dbReference type="PROSITE" id="PS50013"/>
    </source>
</evidence>
<proteinExistence type="predicted"/>
<dbReference type="Gene3D" id="2.40.50.40">
    <property type="match status" value="1"/>
</dbReference>
<evidence type="ECO:0000256" key="1">
    <source>
        <dbReference type="ARBA" id="ARBA00023268"/>
    </source>
</evidence>
<accession>A0A814DN80</accession>
<dbReference type="Gene3D" id="1.10.340.70">
    <property type="match status" value="1"/>
</dbReference>
<dbReference type="InterPro" id="IPR000477">
    <property type="entry name" value="RT_dom"/>
</dbReference>
<dbReference type="Pfam" id="PF17919">
    <property type="entry name" value="RT_RNaseH_2"/>
    <property type="match status" value="1"/>
</dbReference>
<dbReference type="Proteomes" id="UP000663879">
    <property type="component" value="Unassembled WGS sequence"/>
</dbReference>
<dbReference type="PROSITE" id="PS50013">
    <property type="entry name" value="CHROMO_2"/>
    <property type="match status" value="1"/>
</dbReference>
<name>A0A814DN80_9BILA</name>
<dbReference type="InterPro" id="IPR041588">
    <property type="entry name" value="Integrase_H2C2"/>
</dbReference>
<dbReference type="CDD" id="cd01647">
    <property type="entry name" value="RT_LTR"/>
    <property type="match status" value="1"/>
</dbReference>
<dbReference type="OrthoDB" id="1936626at2759"/>
<sequence length="1272" mass="146770">MDKESIEKTAFSTPDGHYEFLVCPFGLKNAPIDFSRTINELFEKLKFVENFLDDITVHSKTFDEHIEHLKIVFDILRKAKLKLNPDKCVWCARSVKLLGHIISKNQIEMDPSKIEAIKNRLAPKTVKQLQCFLGLSNFYRRFVTKFSAFKELKDALSSYPVHRIKDPNRPLKAYTDASGLVIGGILTQVDDDGREYIVACYSRLLNKHEKNYSTSEKERLSGIQLGRWSLELQDVDLKITYRPGKNHGNADALSRPVINFIVDVENNEDKLISRDPYENKALYDVITLEKLPSGISNKCATKLKNIANTFTFDGKKILIKRKNNYFEYPNKANRIEIIEKAHAFGHFQFESTYNRIKDEYYWHGMIDNIKKLIKECSVFLGFDETEDGYIGIVVIIEFLSNFPFAKGIKSKAAREIADILIEYISIFGPFSELLSDQGFVHIITSAYNPRNNGRFNQTLIESLRKYSESDRNKWLKYLPFVLLAYRTRIHTTTGFTPFELMFGKKMLPFKDWTSSENSRNNTARLPEESAEAEKIIKHKTINNENFCLVKWKIFPMSECSWIPEKNFNTMEIINKYKDELKDNPLKERPKRNRKVPKLNFLNILLLSIYFLIFPILCESPSGYKIKDDFQVCTYMYHSNMVNLKTISSIKSKSTKTVLKNYLAEFNSSFGTKTTTRKFFIMGKLQHQVFGTGYHCLKKKHTLTASMSFWECHGKPMDCDNEYCSFTSNPQPSFRWMSEISNETFSCNTSPKLITSNSPNDYLFNGKCKVSDRECHLHDSIIVWDATTYHECTLYKMSQEKFTLTQNTDIIISNNLALQVIGSTTMCDLNVLTTIEVIYVSIKTNLISNNVEKANIEEMKELHLAESDFKSVKDIEEKNDILIRECQDFKSHIFSRLEDRFLTHYLSNGSKITLYTTLGTIYKVNCKKIKEIEVDENVTRTGYLTQDGIIKIVSDVVPCSRVIQYIQLPIQDKTLVRQRHETFLASDSQIQYLNIDSLANKVKEPQLSHNALLLDGIDLLSSFQEVFSSEKGSVSLCVSMRKIAMLLHVGGESVEEIYEAKRDVKTRKEMKNLPILEEIQRNGEGIDAFIVRLRTLAVSCNFGEKLDGEVKLQLISGCLDKRIKIKARHGPISPLANGKEIIGVIDEHSKFPVVYEVESTSFSNISRVLDDLFSLIGILERIKTDNGPPFQGFEFAEFCHVFGIKHRKITPEWPQANGQKENFNKNLKKIIQRSYLARIDWRKEMTSFLRAYRNTQHCTNKEPTAELLFRKAI</sequence>
<feature type="domain" description="Chromo" evidence="2">
    <location>
        <begin position="530"/>
        <end position="588"/>
    </location>
</feature>
<keyword evidence="1" id="KW-0511">Multifunctional enzyme</keyword>
<comment type="caution">
    <text evidence="4">The sequence shown here is derived from an EMBL/GenBank/DDBJ whole genome shotgun (WGS) entry which is preliminary data.</text>
</comment>
<dbReference type="Gene3D" id="3.10.10.10">
    <property type="entry name" value="HIV Type 1 Reverse Transcriptase, subunit A, domain 1"/>
    <property type="match status" value="1"/>
</dbReference>
<dbReference type="Pfam" id="PF00078">
    <property type="entry name" value="RVT_1"/>
    <property type="match status" value="1"/>
</dbReference>
<dbReference type="InterPro" id="IPR041577">
    <property type="entry name" value="RT_RNaseH_2"/>
</dbReference>
<evidence type="ECO:0000259" key="3">
    <source>
        <dbReference type="PROSITE" id="PS50994"/>
    </source>
</evidence>
<dbReference type="AlphaFoldDB" id="A0A814DN80"/>
<dbReference type="Pfam" id="PF00665">
    <property type="entry name" value="rve"/>
    <property type="match status" value="1"/>
</dbReference>
<evidence type="ECO:0000313" key="5">
    <source>
        <dbReference type="Proteomes" id="UP000663879"/>
    </source>
</evidence>
<dbReference type="PANTHER" id="PTHR37984:SF5">
    <property type="entry name" value="PROTEIN NYNRIN-LIKE"/>
    <property type="match status" value="1"/>
</dbReference>
<feature type="domain" description="Integrase catalytic" evidence="3">
    <location>
        <begin position="1119"/>
        <end position="1271"/>
    </location>
</feature>
<dbReference type="SMART" id="SM00298">
    <property type="entry name" value="CHROMO"/>
    <property type="match status" value="1"/>
</dbReference>
<dbReference type="InterPro" id="IPR043128">
    <property type="entry name" value="Rev_trsase/Diguanyl_cyclase"/>
</dbReference>
<dbReference type="InterPro" id="IPR050951">
    <property type="entry name" value="Retrovirus_Pol_polyprotein"/>
</dbReference>
<protein>
    <recommendedName>
        <fullName evidence="6">Integrase catalytic domain-containing protein</fullName>
    </recommendedName>
</protein>